<dbReference type="InterPro" id="IPR003501">
    <property type="entry name" value="PTS_EIIB_2/3"/>
</dbReference>
<organism evidence="3 4">
    <name type="scientific">Candidatus Butyricicoccus avistercoris</name>
    <dbReference type="NCBI Taxonomy" id="2838518"/>
    <lineage>
        <taxon>Bacteria</taxon>
        <taxon>Bacillati</taxon>
        <taxon>Bacillota</taxon>
        <taxon>Clostridia</taxon>
        <taxon>Eubacteriales</taxon>
        <taxon>Butyricicoccaceae</taxon>
        <taxon>Butyricicoccus</taxon>
    </lineage>
</organism>
<dbReference type="PROSITE" id="PS51099">
    <property type="entry name" value="PTS_EIIB_TYPE_2"/>
    <property type="match status" value="1"/>
</dbReference>
<evidence type="ECO:0000256" key="1">
    <source>
        <dbReference type="ARBA" id="ARBA00022679"/>
    </source>
</evidence>
<keyword evidence="1" id="KW-0808">Transferase</keyword>
<accession>A0A9D1TI69</accession>
<protein>
    <submittedName>
        <fullName evidence="3">PTS sugar transporter subunit IIB</fullName>
    </submittedName>
</protein>
<comment type="caution">
    <text evidence="3">The sequence shown here is derived from an EMBL/GenBank/DDBJ whole genome shotgun (WGS) entry which is preliminary data.</text>
</comment>
<feature type="domain" description="PTS EIIB type-2" evidence="2">
    <location>
        <begin position="6"/>
        <end position="101"/>
    </location>
</feature>
<name>A0A9D1TI69_9FIRM</name>
<dbReference type="EMBL" id="DXIE01000037">
    <property type="protein sequence ID" value="HIV62548.1"/>
    <property type="molecule type" value="Genomic_DNA"/>
</dbReference>
<evidence type="ECO:0000313" key="3">
    <source>
        <dbReference type="EMBL" id="HIV62548.1"/>
    </source>
</evidence>
<keyword evidence="3" id="KW-0813">Transport</keyword>
<dbReference type="GO" id="GO:0008982">
    <property type="term" value="F:protein-N(PI)-phosphohistidine-sugar phosphotransferase activity"/>
    <property type="evidence" value="ECO:0007669"/>
    <property type="project" value="InterPro"/>
</dbReference>
<dbReference type="InterPro" id="IPR013011">
    <property type="entry name" value="PTS_EIIB_2"/>
</dbReference>
<dbReference type="CDD" id="cd05563">
    <property type="entry name" value="PTS_IIB_ascorbate"/>
    <property type="match status" value="1"/>
</dbReference>
<sequence>MAAQNMKFLVCCANGSGSSLMAQLALEKVLKKHNIKPGKVHHCPLSEGKGSAPQYDVLICAQNFKNMFDDAESKGVKVIGLKNVMSAPEIETKLKEIGIIE</sequence>
<dbReference type="AlphaFoldDB" id="A0A9D1TI69"/>
<dbReference type="InterPro" id="IPR036095">
    <property type="entry name" value="PTS_EIIB-like_sf"/>
</dbReference>
<keyword evidence="3" id="KW-0762">Sugar transport</keyword>
<evidence type="ECO:0000259" key="2">
    <source>
        <dbReference type="PROSITE" id="PS51099"/>
    </source>
</evidence>
<dbReference type="Gene3D" id="3.40.50.2300">
    <property type="match status" value="1"/>
</dbReference>
<dbReference type="Proteomes" id="UP000886808">
    <property type="component" value="Unassembled WGS sequence"/>
</dbReference>
<reference evidence="3" key="1">
    <citation type="journal article" date="2021" name="PeerJ">
        <title>Extensive microbial diversity within the chicken gut microbiome revealed by metagenomics and culture.</title>
        <authorList>
            <person name="Gilroy R."/>
            <person name="Ravi A."/>
            <person name="Getino M."/>
            <person name="Pursley I."/>
            <person name="Horton D.L."/>
            <person name="Alikhan N.F."/>
            <person name="Baker D."/>
            <person name="Gharbi K."/>
            <person name="Hall N."/>
            <person name="Watson M."/>
            <person name="Adriaenssens E.M."/>
            <person name="Foster-Nyarko E."/>
            <person name="Jarju S."/>
            <person name="Secka A."/>
            <person name="Antonio M."/>
            <person name="Oren A."/>
            <person name="Chaudhuri R.R."/>
            <person name="La Ragione R."/>
            <person name="Hildebrand F."/>
            <person name="Pallen M.J."/>
        </authorList>
    </citation>
    <scope>NUCLEOTIDE SEQUENCE</scope>
    <source>
        <strain evidence="3">CHK193-4272</strain>
    </source>
</reference>
<dbReference type="Pfam" id="PF02302">
    <property type="entry name" value="PTS_IIB"/>
    <property type="match status" value="1"/>
</dbReference>
<proteinExistence type="predicted"/>
<gene>
    <name evidence="3" type="ORF">H9746_06890</name>
</gene>
<reference evidence="3" key="2">
    <citation type="submission" date="2021-04" db="EMBL/GenBank/DDBJ databases">
        <authorList>
            <person name="Gilroy R."/>
        </authorList>
    </citation>
    <scope>NUCLEOTIDE SEQUENCE</scope>
    <source>
        <strain evidence="3">CHK193-4272</strain>
    </source>
</reference>
<dbReference type="GO" id="GO:0009401">
    <property type="term" value="P:phosphoenolpyruvate-dependent sugar phosphotransferase system"/>
    <property type="evidence" value="ECO:0007669"/>
    <property type="project" value="InterPro"/>
</dbReference>
<evidence type="ECO:0000313" key="4">
    <source>
        <dbReference type="Proteomes" id="UP000886808"/>
    </source>
</evidence>
<dbReference type="SUPFAM" id="SSF52794">
    <property type="entry name" value="PTS system IIB component-like"/>
    <property type="match status" value="1"/>
</dbReference>